<dbReference type="RefSeq" id="WP_380206214.1">
    <property type="nucleotide sequence ID" value="NZ_JBHTEK010000002.1"/>
</dbReference>
<reference evidence="2" key="3">
    <citation type="submission" date="2024-09" db="EMBL/GenBank/DDBJ databases">
        <authorList>
            <person name="Sun Q."/>
            <person name="Mori K."/>
        </authorList>
    </citation>
    <scope>NUCLEOTIDE SEQUENCE</scope>
    <source>
        <strain evidence="2">JCM 19635</strain>
    </source>
</reference>
<proteinExistence type="predicted"/>
<accession>A0ABW2UAK6</accession>
<evidence type="ECO:0000313" key="3">
    <source>
        <dbReference type="Proteomes" id="UP001596513"/>
    </source>
</evidence>
<sequence length="82" mass="9782">MEAYRNALGKLSLNKLVATLDALDFIYPYFQAVGFYLERAGYQGKKLDELRERPKAFDFYLTYDMEEKDYSTDWRLYFPKGL</sequence>
<dbReference type="EMBL" id="JBHTEK010000002">
    <property type="protein sequence ID" value="MFC7670520.1"/>
    <property type="molecule type" value="Genomic_DNA"/>
</dbReference>
<gene>
    <name evidence="1" type="ORF">ACFQT0_26240</name>
    <name evidence="2" type="ORF">ACFQT0_26440</name>
</gene>
<evidence type="ECO:0000313" key="2">
    <source>
        <dbReference type="EMBL" id="MFC7670520.1"/>
    </source>
</evidence>
<reference evidence="3" key="2">
    <citation type="journal article" date="2019" name="Int. J. Syst. Evol. Microbiol.">
        <title>The Global Catalogue of Microorganisms (GCM) 10K type strain sequencing project: providing services to taxonomists for standard genome sequencing and annotation.</title>
        <authorList>
            <consortium name="The Broad Institute Genomics Platform"/>
            <consortium name="The Broad Institute Genome Sequencing Center for Infectious Disease"/>
            <person name="Wu L."/>
            <person name="Ma J."/>
        </authorList>
    </citation>
    <scope>NUCLEOTIDE SEQUENCE [LARGE SCALE GENOMIC DNA]</scope>
    <source>
        <strain evidence="3">JCM 19635</strain>
    </source>
</reference>
<protein>
    <submittedName>
        <fullName evidence="2">Uncharacterized protein</fullName>
    </submittedName>
</protein>
<dbReference type="Proteomes" id="UP001596513">
    <property type="component" value="Unassembled WGS sequence"/>
</dbReference>
<comment type="caution">
    <text evidence="2">The sequence shown here is derived from an EMBL/GenBank/DDBJ whole genome shotgun (WGS) entry which is preliminary data.</text>
</comment>
<reference evidence="2" key="1">
    <citation type="journal article" date="2014" name="Int. J. Syst. Evol. Microbiol.">
        <title>Complete genome of a new Firmicutes species belonging to the dominant human colonic microbiota ('Ruminococcus bicirculans') reveals two chromosomes and a selective capacity to utilize plant glucans.</title>
        <authorList>
            <consortium name="NISC Comparative Sequencing Program"/>
            <person name="Wegmann U."/>
            <person name="Louis P."/>
            <person name="Goesmann A."/>
            <person name="Henrissat B."/>
            <person name="Duncan S.H."/>
            <person name="Flint H.J."/>
        </authorList>
    </citation>
    <scope>NUCLEOTIDE SEQUENCE</scope>
    <source>
        <strain evidence="2">JCM 19635</strain>
    </source>
</reference>
<keyword evidence="3" id="KW-1185">Reference proteome</keyword>
<evidence type="ECO:0000313" key="1">
    <source>
        <dbReference type="EMBL" id="MFC7670483.1"/>
    </source>
</evidence>
<dbReference type="EMBL" id="JBHTEK010000002">
    <property type="protein sequence ID" value="MFC7670483.1"/>
    <property type="molecule type" value="Genomic_DNA"/>
</dbReference>
<organism evidence="2 3">
    <name type="scientific">Hymenobacter humi</name>
    <dbReference type="NCBI Taxonomy" id="1411620"/>
    <lineage>
        <taxon>Bacteria</taxon>
        <taxon>Pseudomonadati</taxon>
        <taxon>Bacteroidota</taxon>
        <taxon>Cytophagia</taxon>
        <taxon>Cytophagales</taxon>
        <taxon>Hymenobacteraceae</taxon>
        <taxon>Hymenobacter</taxon>
    </lineage>
</organism>
<name>A0ABW2UAK6_9BACT</name>